<name>A0A1R3GLA8_COCAP</name>
<gene>
    <name evidence="3" type="ORF">CCACVL1_25343</name>
</gene>
<dbReference type="OrthoDB" id="1434562at2759"/>
<evidence type="ECO:0000259" key="2">
    <source>
        <dbReference type="Pfam" id="PF12776"/>
    </source>
</evidence>
<feature type="domain" description="Myb/SANT-like" evidence="2">
    <location>
        <begin position="1"/>
        <end position="82"/>
    </location>
</feature>
<dbReference type="PANTHER" id="PTHR46929:SF4">
    <property type="entry name" value="MYB_SANT-LIKE DOMAIN-CONTAINING PROTEIN"/>
    <property type="match status" value="1"/>
</dbReference>
<dbReference type="PANTHER" id="PTHR46929">
    <property type="entry name" value="EXPRESSED PROTEIN"/>
    <property type="match status" value="1"/>
</dbReference>
<dbReference type="OMA" id="RICEPDF"/>
<dbReference type="InterPro" id="IPR024752">
    <property type="entry name" value="Myb/SANT-like_dom"/>
</dbReference>
<feature type="compositionally biased region" description="Low complexity" evidence="1">
    <location>
        <begin position="166"/>
        <end position="177"/>
    </location>
</feature>
<evidence type="ECO:0000313" key="3">
    <source>
        <dbReference type="EMBL" id="OMO58810.1"/>
    </source>
</evidence>
<accession>A0A1R3GLA8</accession>
<dbReference type="Proteomes" id="UP000188268">
    <property type="component" value="Unassembled WGS sequence"/>
</dbReference>
<organism evidence="3 4">
    <name type="scientific">Corchorus capsularis</name>
    <name type="common">Jute</name>
    <dbReference type="NCBI Taxonomy" id="210143"/>
    <lineage>
        <taxon>Eukaryota</taxon>
        <taxon>Viridiplantae</taxon>
        <taxon>Streptophyta</taxon>
        <taxon>Embryophyta</taxon>
        <taxon>Tracheophyta</taxon>
        <taxon>Spermatophyta</taxon>
        <taxon>Magnoliopsida</taxon>
        <taxon>eudicotyledons</taxon>
        <taxon>Gunneridae</taxon>
        <taxon>Pentapetalae</taxon>
        <taxon>rosids</taxon>
        <taxon>malvids</taxon>
        <taxon>Malvales</taxon>
        <taxon>Malvaceae</taxon>
        <taxon>Grewioideae</taxon>
        <taxon>Apeibeae</taxon>
        <taxon>Corchorus</taxon>
    </lineage>
</organism>
<dbReference type="Gramene" id="OMO58810">
    <property type="protein sequence ID" value="OMO58810"/>
    <property type="gene ID" value="CCACVL1_25343"/>
</dbReference>
<feature type="region of interest" description="Disordered" evidence="1">
    <location>
        <begin position="153"/>
        <end position="179"/>
    </location>
</feature>
<proteinExistence type="predicted"/>
<dbReference type="STRING" id="210143.A0A1R3GLA8"/>
<reference evidence="3 4" key="1">
    <citation type="submission" date="2013-09" db="EMBL/GenBank/DDBJ databases">
        <title>Corchorus capsularis genome sequencing.</title>
        <authorList>
            <person name="Alam M."/>
            <person name="Haque M.S."/>
            <person name="Islam M.S."/>
            <person name="Emdad E.M."/>
            <person name="Islam M.M."/>
            <person name="Ahmed B."/>
            <person name="Halim A."/>
            <person name="Hossen Q.M.M."/>
            <person name="Hossain M.Z."/>
            <person name="Ahmed R."/>
            <person name="Khan M.M."/>
            <person name="Islam R."/>
            <person name="Rashid M.M."/>
            <person name="Khan S.A."/>
            <person name="Rahman M.S."/>
            <person name="Alam M."/>
        </authorList>
    </citation>
    <scope>NUCLEOTIDE SEQUENCE [LARGE SCALE GENOMIC DNA]</scope>
    <source>
        <strain evidence="4">cv. CVL-1</strain>
        <tissue evidence="3">Whole seedling</tissue>
    </source>
</reference>
<comment type="caution">
    <text evidence="3">The sequence shown here is derived from an EMBL/GenBank/DDBJ whole genome shotgun (WGS) entry which is preliminary data.</text>
</comment>
<evidence type="ECO:0000313" key="4">
    <source>
        <dbReference type="Proteomes" id="UP000188268"/>
    </source>
</evidence>
<dbReference type="Pfam" id="PF12776">
    <property type="entry name" value="Myb_DNA-bind_3"/>
    <property type="match status" value="1"/>
</dbReference>
<evidence type="ECO:0000256" key="1">
    <source>
        <dbReference type="SAM" id="MobiDB-lite"/>
    </source>
</evidence>
<protein>
    <recommendedName>
        <fullName evidence="2">Myb/SANT-like domain-containing protein</fullName>
    </recommendedName>
</protein>
<dbReference type="EMBL" id="AWWV01014110">
    <property type="protein sequence ID" value="OMO58810.1"/>
    <property type="molecule type" value="Genomic_DNA"/>
</dbReference>
<keyword evidence="4" id="KW-1185">Reference proteome</keyword>
<dbReference type="AlphaFoldDB" id="A0A1R3GLA8"/>
<sequence>MSEQNVNGGKLDGSFTPTAYQNMVKICSEKLGTRITKENLKNRLKTLKLNFYGCYDVFRKKSGFSWNPMTRKFEAEMEVWKELIEANPDAKRWMSTPFNHYDKLFDLFAQDKATGEGATSAKEKMFQWANEEDGNRIDDFSTFAPSNSSCELQLDEDSTSPVHATSKVNSEVEVEASSKSKKRKASDCLDKQFEIMNDGINNVAEAIREGNDIAAKGIAVLEKKGQLTYTEDKVYQELVRLDIPKGILLDALLFLVKNDKNCRAFFAVPTSLRKELLYKMMGYSNVS</sequence>